<comment type="caution">
    <text evidence="1">The sequence shown here is derived from an EMBL/GenBank/DDBJ whole genome shotgun (WGS) entry which is preliminary data.</text>
</comment>
<reference evidence="1 2" key="1">
    <citation type="journal article" date="2015" name="Nature">
        <title>rRNA introns, odd ribosomes, and small enigmatic genomes across a large radiation of phyla.</title>
        <authorList>
            <person name="Brown C.T."/>
            <person name="Hug L.A."/>
            <person name="Thomas B.C."/>
            <person name="Sharon I."/>
            <person name="Castelle C.J."/>
            <person name="Singh A."/>
            <person name="Wilkins M.J."/>
            <person name="Williams K.H."/>
            <person name="Banfield J.F."/>
        </authorList>
    </citation>
    <scope>NUCLEOTIDE SEQUENCE [LARGE SCALE GENOMIC DNA]</scope>
</reference>
<proteinExistence type="predicted"/>
<dbReference type="EMBL" id="LCAE01000004">
    <property type="protein sequence ID" value="KKR87642.1"/>
    <property type="molecule type" value="Genomic_DNA"/>
</dbReference>
<name>A0A0G0XIZ6_9BACT</name>
<protein>
    <recommendedName>
        <fullName evidence="3">Nucleotidyl transferase AbiEii/AbiGii toxin family protein</fullName>
    </recommendedName>
</protein>
<evidence type="ECO:0000313" key="1">
    <source>
        <dbReference type="EMBL" id="KKR87642.1"/>
    </source>
</evidence>
<accession>A0A0G0XIZ6</accession>
<dbReference type="Pfam" id="PF08843">
    <property type="entry name" value="AbiEii"/>
    <property type="match status" value="1"/>
</dbReference>
<dbReference type="Proteomes" id="UP000033858">
    <property type="component" value="Unassembled WGS sequence"/>
</dbReference>
<dbReference type="InterPro" id="IPR014942">
    <property type="entry name" value="AbiEii"/>
</dbReference>
<sequence>MLTKEQLFLIQNKFQTTPENMYREYSQHLFLSYLYRTRGSENVFFKGGTAYRIAFKSPRFSEDLDFSASQIDFGQTEKMILSVLKDLSDSGINCTVEESKPTTGGYLAKMFVEIIGKKALISIQISSREKGQNTYEAVDIINEYIPTYQVLLLPKRIMIGEKIQAALTRSKPRDFYDIYFLLKNGLLTVTEKDKLIKVKEILIKKKIKFADELSHFLPASVKLLANSFPKPLLSEIDKFF</sequence>
<organism evidence="1 2">
    <name type="scientific">Candidatus Woesebacteria bacterium GW2011_GWB1_41_10</name>
    <dbReference type="NCBI Taxonomy" id="1618577"/>
    <lineage>
        <taxon>Bacteria</taxon>
        <taxon>Candidatus Woeseibacteriota</taxon>
    </lineage>
</organism>
<gene>
    <name evidence="1" type="ORF">UU32_C0004G0007</name>
</gene>
<dbReference type="AlphaFoldDB" id="A0A0G0XIZ6"/>
<evidence type="ECO:0008006" key="3">
    <source>
        <dbReference type="Google" id="ProtNLM"/>
    </source>
</evidence>
<dbReference type="Gene3D" id="3.10.450.620">
    <property type="entry name" value="JHP933, nucleotidyltransferase-like core domain"/>
    <property type="match status" value="1"/>
</dbReference>
<evidence type="ECO:0000313" key="2">
    <source>
        <dbReference type="Proteomes" id="UP000033858"/>
    </source>
</evidence>